<dbReference type="OrthoDB" id="9812429at2"/>
<feature type="compositionally biased region" description="Basic and acidic residues" evidence="1">
    <location>
        <begin position="1"/>
        <end position="16"/>
    </location>
</feature>
<dbReference type="STRING" id="1045775.SAMN05216378_3951"/>
<feature type="domain" description="Putative amidase" evidence="2">
    <location>
        <begin position="287"/>
        <end position="442"/>
    </location>
</feature>
<organism evidence="3 4">
    <name type="scientific">Paenibacillus catalpae</name>
    <dbReference type="NCBI Taxonomy" id="1045775"/>
    <lineage>
        <taxon>Bacteria</taxon>
        <taxon>Bacillati</taxon>
        <taxon>Bacillota</taxon>
        <taxon>Bacilli</taxon>
        <taxon>Bacillales</taxon>
        <taxon>Paenibacillaceae</taxon>
        <taxon>Paenibacillus</taxon>
    </lineage>
</organism>
<name>A0A1I2D492_9BACL</name>
<evidence type="ECO:0000256" key="1">
    <source>
        <dbReference type="SAM" id="MobiDB-lite"/>
    </source>
</evidence>
<evidence type="ECO:0000313" key="4">
    <source>
        <dbReference type="Proteomes" id="UP000198855"/>
    </source>
</evidence>
<reference evidence="4" key="1">
    <citation type="submission" date="2016-10" db="EMBL/GenBank/DDBJ databases">
        <authorList>
            <person name="Varghese N."/>
            <person name="Submissions S."/>
        </authorList>
    </citation>
    <scope>NUCLEOTIDE SEQUENCE [LARGE SCALE GENOMIC DNA]</scope>
    <source>
        <strain evidence="4">CGMCC 1.10784</strain>
    </source>
</reference>
<gene>
    <name evidence="3" type="ORF">SAMN05216378_3951</name>
</gene>
<dbReference type="InterPro" id="IPR024301">
    <property type="entry name" value="Amidase_6"/>
</dbReference>
<sequence length="452" mass="51948">MSTRSDRTRNRADKQRPNKALLLQPTAVRLNRPSGFSNKADAPEASFEVPDDPVRVQQGRQKLPSGLPVQSTPPKSAQPPAGHTAGKQAHQKLSALLRSSEQAASGKREAAGEWKTTISKYVNLYNKAETDQHFAALDDYIDDKDHCLRLRYRLERLRERDLYRGVLPARGETKAELVKVNESSAEVSVLVKLHIKRQMEQSGLYYLEERTELERLWLNKAGGAWRIFRIEPVIAERRPRFGASEYTGAVEEEAVDQSREASLFRSTPFLNLDQYPQLKQRVKGIPYRREMAAAYADRWWNEGNPAYEEFEVNCTNYISQCLFAGHAPMNYTGKRESGWWYKGRNGGKEWWSYSWAVSNALTNYLSGKRNSGLHATVVQSVEELQLGDVITYDWNGDNRYQHSTIITAFDAAGMPLVNANTVPSRHRFWDYRDSYAWTEQTRYRFFHIADHF</sequence>
<dbReference type="Pfam" id="PF12671">
    <property type="entry name" value="Amidase_6"/>
    <property type="match status" value="1"/>
</dbReference>
<dbReference type="RefSeq" id="WP_091188152.1">
    <property type="nucleotide sequence ID" value="NZ_FOMT01000004.1"/>
</dbReference>
<protein>
    <submittedName>
        <fullName evidence="3">Putative amidase domain-containing protein</fullName>
    </submittedName>
</protein>
<evidence type="ECO:0000313" key="3">
    <source>
        <dbReference type="EMBL" id="SFE75346.1"/>
    </source>
</evidence>
<feature type="region of interest" description="Disordered" evidence="1">
    <location>
        <begin position="1"/>
        <end position="89"/>
    </location>
</feature>
<evidence type="ECO:0000259" key="2">
    <source>
        <dbReference type="Pfam" id="PF12671"/>
    </source>
</evidence>
<dbReference type="EMBL" id="FOMT01000004">
    <property type="protein sequence ID" value="SFE75346.1"/>
    <property type="molecule type" value="Genomic_DNA"/>
</dbReference>
<proteinExistence type="predicted"/>
<dbReference type="PANTHER" id="PTHR40032">
    <property type="entry name" value="EXPORTED PROTEIN-RELATED"/>
    <property type="match status" value="1"/>
</dbReference>
<keyword evidence="4" id="KW-1185">Reference proteome</keyword>
<dbReference type="PANTHER" id="PTHR40032:SF1">
    <property type="entry name" value="EXPORTED PROTEIN"/>
    <property type="match status" value="1"/>
</dbReference>
<dbReference type="Proteomes" id="UP000198855">
    <property type="component" value="Unassembled WGS sequence"/>
</dbReference>
<accession>A0A1I2D492</accession>
<dbReference type="AlphaFoldDB" id="A0A1I2D492"/>